<dbReference type="SMART" id="SM00020">
    <property type="entry name" value="Tryp_SPc"/>
    <property type="match status" value="1"/>
</dbReference>
<evidence type="ECO:0000313" key="11">
    <source>
        <dbReference type="EMBL" id="KAB0797010.1"/>
    </source>
</evidence>
<evidence type="ECO:0000256" key="6">
    <source>
        <dbReference type="ARBA" id="ARBA00022825"/>
    </source>
</evidence>
<proteinExistence type="inferred from homology"/>
<keyword evidence="5 8" id="KW-0378">Hydrolase</keyword>
<dbReference type="Pfam" id="PF00089">
    <property type="entry name" value="Trypsin"/>
    <property type="match status" value="1"/>
</dbReference>
<dbReference type="GO" id="GO:0004252">
    <property type="term" value="F:serine-type endopeptidase activity"/>
    <property type="evidence" value="ECO:0007669"/>
    <property type="project" value="InterPro"/>
</dbReference>
<reference evidence="11 12" key="1">
    <citation type="journal article" date="2018" name="Elife">
        <title>Firefly genomes illuminate parallel origins of bioluminescence in beetles.</title>
        <authorList>
            <person name="Fallon T.R."/>
            <person name="Lower S.E."/>
            <person name="Chang C.H."/>
            <person name="Bessho-Uehara M."/>
            <person name="Martin G.J."/>
            <person name="Bewick A.J."/>
            <person name="Behringer M."/>
            <person name="Debat H.J."/>
            <person name="Wong I."/>
            <person name="Day J.C."/>
            <person name="Suvorov A."/>
            <person name="Silva C.J."/>
            <person name="Stanger-Hall K.F."/>
            <person name="Hall D.W."/>
            <person name="Schmitz R.J."/>
            <person name="Nelson D.R."/>
            <person name="Lewis S.M."/>
            <person name="Shigenobu S."/>
            <person name="Bybee S.M."/>
            <person name="Larracuente A.M."/>
            <person name="Oba Y."/>
            <person name="Weng J.K."/>
        </authorList>
    </citation>
    <scope>NUCLEOTIDE SEQUENCE [LARGE SCALE GENOMIC DNA]</scope>
    <source>
        <strain evidence="11">1611_PpyrPB1</strain>
        <tissue evidence="11">Whole body</tissue>
    </source>
</reference>
<dbReference type="InterPro" id="IPR043504">
    <property type="entry name" value="Peptidase_S1_PA_chymotrypsin"/>
</dbReference>
<evidence type="ECO:0000256" key="5">
    <source>
        <dbReference type="ARBA" id="ARBA00022801"/>
    </source>
</evidence>
<evidence type="ECO:0000313" key="12">
    <source>
        <dbReference type="Proteomes" id="UP000327044"/>
    </source>
</evidence>
<feature type="signal peptide" evidence="9">
    <location>
        <begin position="1"/>
        <end position="15"/>
    </location>
</feature>
<keyword evidence="4 8" id="KW-0645">Protease</keyword>
<accession>A0A5N4AI23</accession>
<comment type="similarity">
    <text evidence="2">Belongs to the peptidase S1 family.</text>
</comment>
<dbReference type="PANTHER" id="PTHR24276:SF96">
    <property type="entry name" value="PEPTIDASE S1 DOMAIN-CONTAINING PROTEIN"/>
    <property type="match status" value="1"/>
</dbReference>
<dbReference type="EMBL" id="VVIM01000007">
    <property type="protein sequence ID" value="KAB0797010.1"/>
    <property type="molecule type" value="Genomic_DNA"/>
</dbReference>
<keyword evidence="3" id="KW-0964">Secreted</keyword>
<dbReference type="InterPro" id="IPR009003">
    <property type="entry name" value="Peptidase_S1_PA"/>
</dbReference>
<evidence type="ECO:0000256" key="9">
    <source>
        <dbReference type="SAM" id="SignalP"/>
    </source>
</evidence>
<dbReference type="InterPro" id="IPR050430">
    <property type="entry name" value="Peptidase_S1"/>
</dbReference>
<keyword evidence="6 8" id="KW-0720">Serine protease</keyword>
<name>A0A5N4AI23_PHOPY</name>
<dbReference type="InterPro" id="IPR018114">
    <property type="entry name" value="TRYPSIN_HIS"/>
</dbReference>
<comment type="subcellular location">
    <subcellularLocation>
        <location evidence="1">Secreted</location>
    </subcellularLocation>
</comment>
<evidence type="ECO:0000256" key="4">
    <source>
        <dbReference type="ARBA" id="ARBA00022670"/>
    </source>
</evidence>
<dbReference type="Proteomes" id="UP000327044">
    <property type="component" value="Unassembled WGS sequence"/>
</dbReference>
<keyword evidence="7" id="KW-1015">Disulfide bond</keyword>
<protein>
    <recommendedName>
        <fullName evidence="10">Peptidase S1 domain-containing protein</fullName>
    </recommendedName>
</protein>
<dbReference type="PRINTS" id="PR00722">
    <property type="entry name" value="CHYMOTRYPSIN"/>
</dbReference>
<dbReference type="GO" id="GO:0016485">
    <property type="term" value="P:protein processing"/>
    <property type="evidence" value="ECO:0007669"/>
    <property type="project" value="UniProtKB-ARBA"/>
</dbReference>
<sequence>MKGFLLIFLSSTVFGATIKKDWRIVGGETAADGAFPYQVSLRFDGQHNCGGSIIDATTILTAAHCLYGFEQMPMSITVGSNTLDQGGDSYEIAERRPHDLYDPMGGYRNDIGILKLKTPIVFNEKVKPVKLSENYIGTSIGCVLSGWGMTEFPGDAANELQYLDLVTFPLDKCIEMWKNSEFGIPIDERQVCTFTMVGQGACKGDSGGPLVAGDGIQIGVVSLGDPCANGMPDVFTRVSYYRDWIEKNRQ</sequence>
<dbReference type="OrthoDB" id="60866at2759"/>
<gene>
    <name evidence="11" type="ORF">PPYR_11071</name>
</gene>
<dbReference type="CDD" id="cd00190">
    <property type="entry name" value="Tryp_SPc"/>
    <property type="match status" value="1"/>
</dbReference>
<keyword evidence="12" id="KW-1185">Reference proteome</keyword>
<dbReference type="SUPFAM" id="SSF50494">
    <property type="entry name" value="Trypsin-like serine proteases"/>
    <property type="match status" value="1"/>
</dbReference>
<evidence type="ECO:0000256" key="8">
    <source>
        <dbReference type="RuleBase" id="RU363034"/>
    </source>
</evidence>
<organism evidence="11 12">
    <name type="scientific">Photinus pyralis</name>
    <name type="common">Common eastern firefly</name>
    <name type="synonym">Lampyris pyralis</name>
    <dbReference type="NCBI Taxonomy" id="7054"/>
    <lineage>
        <taxon>Eukaryota</taxon>
        <taxon>Metazoa</taxon>
        <taxon>Ecdysozoa</taxon>
        <taxon>Arthropoda</taxon>
        <taxon>Hexapoda</taxon>
        <taxon>Insecta</taxon>
        <taxon>Pterygota</taxon>
        <taxon>Neoptera</taxon>
        <taxon>Endopterygota</taxon>
        <taxon>Coleoptera</taxon>
        <taxon>Polyphaga</taxon>
        <taxon>Elateriformia</taxon>
        <taxon>Elateroidea</taxon>
        <taxon>Lampyridae</taxon>
        <taxon>Lampyrinae</taxon>
        <taxon>Photinus</taxon>
    </lineage>
</organism>
<evidence type="ECO:0000256" key="2">
    <source>
        <dbReference type="ARBA" id="ARBA00007664"/>
    </source>
</evidence>
<dbReference type="PROSITE" id="PS00134">
    <property type="entry name" value="TRYPSIN_HIS"/>
    <property type="match status" value="1"/>
</dbReference>
<evidence type="ECO:0000256" key="7">
    <source>
        <dbReference type="ARBA" id="ARBA00023157"/>
    </source>
</evidence>
<keyword evidence="9" id="KW-0732">Signal</keyword>
<evidence type="ECO:0000256" key="3">
    <source>
        <dbReference type="ARBA" id="ARBA00022525"/>
    </source>
</evidence>
<comment type="caution">
    <text evidence="11">The sequence shown here is derived from an EMBL/GenBank/DDBJ whole genome shotgun (WGS) entry which is preliminary data.</text>
</comment>
<dbReference type="InParanoid" id="A0A5N4AI23"/>
<dbReference type="InterPro" id="IPR001314">
    <property type="entry name" value="Peptidase_S1A"/>
</dbReference>
<dbReference type="GO" id="GO:0005576">
    <property type="term" value="C:extracellular region"/>
    <property type="evidence" value="ECO:0007669"/>
    <property type="project" value="UniProtKB-SubCell"/>
</dbReference>
<dbReference type="Gene3D" id="2.40.10.10">
    <property type="entry name" value="Trypsin-like serine proteases"/>
    <property type="match status" value="2"/>
</dbReference>
<evidence type="ECO:0000256" key="1">
    <source>
        <dbReference type="ARBA" id="ARBA00004613"/>
    </source>
</evidence>
<dbReference type="FunCoup" id="A0A5N4AI23">
    <property type="interactions" value="44"/>
</dbReference>
<feature type="domain" description="Peptidase S1" evidence="10">
    <location>
        <begin position="24"/>
        <end position="250"/>
    </location>
</feature>
<dbReference type="InterPro" id="IPR033116">
    <property type="entry name" value="TRYPSIN_SER"/>
</dbReference>
<evidence type="ECO:0000259" key="10">
    <source>
        <dbReference type="PROSITE" id="PS50240"/>
    </source>
</evidence>
<dbReference type="FunFam" id="2.40.10.10:FF:000047">
    <property type="entry name" value="Trypsin eta"/>
    <property type="match status" value="1"/>
</dbReference>
<dbReference type="AlphaFoldDB" id="A0A5N4AI23"/>
<feature type="chain" id="PRO_5024393170" description="Peptidase S1 domain-containing protein" evidence="9">
    <location>
        <begin position="16"/>
        <end position="250"/>
    </location>
</feature>
<dbReference type="PROSITE" id="PS50240">
    <property type="entry name" value="TRYPSIN_DOM"/>
    <property type="match status" value="1"/>
</dbReference>
<dbReference type="PANTHER" id="PTHR24276">
    <property type="entry name" value="POLYSERASE-RELATED"/>
    <property type="match status" value="1"/>
</dbReference>
<dbReference type="InterPro" id="IPR001254">
    <property type="entry name" value="Trypsin_dom"/>
</dbReference>
<dbReference type="PROSITE" id="PS00135">
    <property type="entry name" value="TRYPSIN_SER"/>
    <property type="match status" value="1"/>
</dbReference>